<feature type="region of interest" description="Disordered" evidence="12">
    <location>
        <begin position="679"/>
        <end position="710"/>
    </location>
</feature>
<keyword evidence="13" id="KW-0472">Membrane</keyword>
<dbReference type="Proteomes" id="UP000295696">
    <property type="component" value="Unassembled WGS sequence"/>
</dbReference>
<comment type="similarity">
    <text evidence="3">In the N-terminal section; belongs to the glycosyltransferase 51 family.</text>
</comment>
<feature type="compositionally biased region" description="Basic residues" evidence="12">
    <location>
        <begin position="26"/>
        <end position="47"/>
    </location>
</feature>
<dbReference type="SUPFAM" id="SSF56601">
    <property type="entry name" value="beta-lactamase/transpeptidase-like"/>
    <property type="match status" value="1"/>
</dbReference>
<name>A0A4R3JGE4_9RHOB</name>
<dbReference type="RefSeq" id="WP_132243754.1">
    <property type="nucleotide sequence ID" value="NZ_SLZU01000004.1"/>
</dbReference>
<dbReference type="GO" id="GO:0008658">
    <property type="term" value="F:penicillin binding"/>
    <property type="evidence" value="ECO:0007669"/>
    <property type="project" value="InterPro"/>
</dbReference>
<dbReference type="InterPro" id="IPR036950">
    <property type="entry name" value="PBP_transglycosylase"/>
</dbReference>
<evidence type="ECO:0000313" key="17">
    <source>
        <dbReference type="Proteomes" id="UP000295696"/>
    </source>
</evidence>
<evidence type="ECO:0000256" key="7">
    <source>
        <dbReference type="ARBA" id="ARBA00022679"/>
    </source>
</evidence>
<dbReference type="PANTHER" id="PTHR32282:SF33">
    <property type="entry name" value="PEPTIDOGLYCAN GLYCOSYLTRANSFERASE"/>
    <property type="match status" value="1"/>
</dbReference>
<dbReference type="SUPFAM" id="SSF53955">
    <property type="entry name" value="Lysozyme-like"/>
    <property type="match status" value="1"/>
</dbReference>
<organism evidence="16 17">
    <name type="scientific">Primorskyibacter sedentarius</name>
    <dbReference type="NCBI Taxonomy" id="745311"/>
    <lineage>
        <taxon>Bacteria</taxon>
        <taxon>Pseudomonadati</taxon>
        <taxon>Pseudomonadota</taxon>
        <taxon>Alphaproteobacteria</taxon>
        <taxon>Rhodobacterales</taxon>
        <taxon>Roseobacteraceae</taxon>
        <taxon>Primorskyibacter</taxon>
    </lineage>
</organism>
<dbReference type="GO" id="GO:0030288">
    <property type="term" value="C:outer membrane-bounded periplasmic space"/>
    <property type="evidence" value="ECO:0007669"/>
    <property type="project" value="TreeGrafter"/>
</dbReference>
<comment type="similarity">
    <text evidence="2">In the C-terminal section; belongs to the transpeptidase family.</text>
</comment>
<keyword evidence="17" id="KW-1185">Reference proteome</keyword>
<feature type="transmembrane region" description="Helical" evidence="13">
    <location>
        <begin position="75"/>
        <end position="92"/>
    </location>
</feature>
<evidence type="ECO:0000256" key="6">
    <source>
        <dbReference type="ARBA" id="ARBA00022676"/>
    </source>
</evidence>
<dbReference type="GO" id="GO:0004180">
    <property type="term" value="F:carboxypeptidase activity"/>
    <property type="evidence" value="ECO:0007669"/>
    <property type="project" value="UniProtKB-KW"/>
</dbReference>
<dbReference type="Pfam" id="PF00905">
    <property type="entry name" value="Transpeptidase"/>
    <property type="match status" value="1"/>
</dbReference>
<dbReference type="InterPro" id="IPR001460">
    <property type="entry name" value="PCN-bd_Tpept"/>
</dbReference>
<gene>
    <name evidence="16" type="ORF">EDD52_10414</name>
</gene>
<dbReference type="InterPro" id="IPR012338">
    <property type="entry name" value="Beta-lactam/transpept-like"/>
</dbReference>
<dbReference type="GO" id="GO:0009252">
    <property type="term" value="P:peptidoglycan biosynthetic process"/>
    <property type="evidence" value="ECO:0007669"/>
    <property type="project" value="UniProtKB-UniPathway"/>
</dbReference>
<evidence type="ECO:0000256" key="5">
    <source>
        <dbReference type="ARBA" id="ARBA00022670"/>
    </source>
</evidence>
<keyword evidence="13" id="KW-0812">Transmembrane</keyword>
<evidence type="ECO:0000256" key="9">
    <source>
        <dbReference type="ARBA" id="ARBA00023268"/>
    </source>
</evidence>
<keyword evidence="7" id="KW-0808">Transferase</keyword>
<dbReference type="InterPro" id="IPR001264">
    <property type="entry name" value="Glyco_trans_51"/>
</dbReference>
<dbReference type="AlphaFoldDB" id="A0A4R3JGE4"/>
<accession>A0A4R3JGE4</accession>
<feature type="compositionally biased region" description="Pro residues" evidence="12">
    <location>
        <begin position="679"/>
        <end position="704"/>
    </location>
</feature>
<evidence type="ECO:0000256" key="11">
    <source>
        <dbReference type="ARBA" id="ARBA00049902"/>
    </source>
</evidence>
<evidence type="ECO:0000256" key="3">
    <source>
        <dbReference type="ARBA" id="ARBA00007739"/>
    </source>
</evidence>
<evidence type="ECO:0000256" key="2">
    <source>
        <dbReference type="ARBA" id="ARBA00007090"/>
    </source>
</evidence>
<dbReference type="PANTHER" id="PTHR32282">
    <property type="entry name" value="BINDING PROTEIN TRANSPEPTIDASE, PUTATIVE-RELATED"/>
    <property type="match status" value="1"/>
</dbReference>
<evidence type="ECO:0000256" key="1">
    <source>
        <dbReference type="ARBA" id="ARBA00004752"/>
    </source>
</evidence>
<evidence type="ECO:0000256" key="10">
    <source>
        <dbReference type="ARBA" id="ARBA00044770"/>
    </source>
</evidence>
<evidence type="ECO:0000259" key="14">
    <source>
        <dbReference type="Pfam" id="PF00905"/>
    </source>
</evidence>
<comment type="caution">
    <text evidence="16">The sequence shown here is derived from an EMBL/GenBank/DDBJ whole genome shotgun (WGS) entry which is preliminary data.</text>
</comment>
<protein>
    <recommendedName>
        <fullName evidence="10">peptidoglycan glycosyltransferase</fullName>
        <ecNumber evidence="10">2.4.99.28</ecNumber>
    </recommendedName>
</protein>
<dbReference type="GO" id="GO:0008955">
    <property type="term" value="F:peptidoglycan glycosyltransferase activity"/>
    <property type="evidence" value="ECO:0007669"/>
    <property type="project" value="UniProtKB-EC"/>
</dbReference>
<dbReference type="NCBIfam" id="TIGR02074">
    <property type="entry name" value="PBP_1a_fam"/>
    <property type="match status" value="1"/>
</dbReference>
<feature type="region of interest" description="Disordered" evidence="12">
    <location>
        <begin position="1"/>
        <end position="47"/>
    </location>
</feature>
<dbReference type="EC" id="2.4.99.28" evidence="10"/>
<dbReference type="GO" id="GO:0006508">
    <property type="term" value="P:proteolysis"/>
    <property type="evidence" value="ECO:0007669"/>
    <property type="project" value="UniProtKB-KW"/>
</dbReference>
<comment type="catalytic activity">
    <reaction evidence="11">
        <text>[GlcNAc-(1-&gt;4)-Mur2Ac(oyl-L-Ala-gamma-D-Glu-L-Lys-D-Ala-D-Ala)](n)-di-trans,octa-cis-undecaprenyl diphosphate + beta-D-GlcNAc-(1-&gt;4)-Mur2Ac(oyl-L-Ala-gamma-D-Glu-L-Lys-D-Ala-D-Ala)-di-trans,octa-cis-undecaprenyl diphosphate = [GlcNAc-(1-&gt;4)-Mur2Ac(oyl-L-Ala-gamma-D-Glu-L-Lys-D-Ala-D-Ala)](n+1)-di-trans,octa-cis-undecaprenyl diphosphate + di-trans,octa-cis-undecaprenyl diphosphate + H(+)</text>
        <dbReference type="Rhea" id="RHEA:23708"/>
        <dbReference type="Rhea" id="RHEA-COMP:9602"/>
        <dbReference type="Rhea" id="RHEA-COMP:9603"/>
        <dbReference type="ChEBI" id="CHEBI:15378"/>
        <dbReference type="ChEBI" id="CHEBI:58405"/>
        <dbReference type="ChEBI" id="CHEBI:60033"/>
        <dbReference type="ChEBI" id="CHEBI:78435"/>
        <dbReference type="EC" id="2.4.99.28"/>
    </reaction>
</comment>
<keyword evidence="5" id="KW-0645">Protease</keyword>
<evidence type="ECO:0000259" key="15">
    <source>
        <dbReference type="Pfam" id="PF00912"/>
    </source>
</evidence>
<keyword evidence="13" id="KW-1133">Transmembrane helix</keyword>
<feature type="domain" description="Penicillin-binding protein transpeptidase" evidence="14">
    <location>
        <begin position="399"/>
        <end position="669"/>
    </location>
</feature>
<comment type="pathway">
    <text evidence="1">Cell wall biogenesis; peptidoglycan biosynthesis.</text>
</comment>
<evidence type="ECO:0000256" key="13">
    <source>
        <dbReference type="SAM" id="Phobius"/>
    </source>
</evidence>
<dbReference type="InterPro" id="IPR023346">
    <property type="entry name" value="Lysozyme-like_dom_sf"/>
</dbReference>
<dbReference type="OrthoDB" id="9766909at2"/>
<evidence type="ECO:0000256" key="4">
    <source>
        <dbReference type="ARBA" id="ARBA00022645"/>
    </source>
</evidence>
<proteinExistence type="inferred from homology"/>
<dbReference type="Gene3D" id="3.40.710.10">
    <property type="entry name" value="DD-peptidase/beta-lactamase superfamily"/>
    <property type="match status" value="1"/>
</dbReference>
<keyword evidence="9" id="KW-0511">Multifunctional enzyme</keyword>
<dbReference type="Gene3D" id="1.10.3810.10">
    <property type="entry name" value="Biosynthetic peptidoglycan transglycosylase-like"/>
    <property type="match status" value="1"/>
</dbReference>
<feature type="domain" description="Glycosyl transferase family 51" evidence="15">
    <location>
        <begin position="127"/>
        <end position="311"/>
    </location>
</feature>
<reference evidence="16 17" key="1">
    <citation type="submission" date="2019-03" db="EMBL/GenBank/DDBJ databases">
        <title>Genomic Encyclopedia of Type Strains, Phase IV (KMG-IV): sequencing the most valuable type-strain genomes for metagenomic binning, comparative biology and taxonomic classification.</title>
        <authorList>
            <person name="Goeker M."/>
        </authorList>
    </citation>
    <scope>NUCLEOTIDE SEQUENCE [LARGE SCALE GENOMIC DNA]</scope>
    <source>
        <strain evidence="16 17">DSM 104836</strain>
    </source>
</reference>
<keyword evidence="4" id="KW-0121">Carboxypeptidase</keyword>
<dbReference type="Pfam" id="PF00912">
    <property type="entry name" value="Transgly"/>
    <property type="match status" value="1"/>
</dbReference>
<evidence type="ECO:0000313" key="16">
    <source>
        <dbReference type="EMBL" id="TCS65228.1"/>
    </source>
</evidence>
<dbReference type="InterPro" id="IPR050396">
    <property type="entry name" value="Glycosyltr_51/Transpeptidase"/>
</dbReference>
<keyword evidence="8" id="KW-0378">Hydrolase</keyword>
<evidence type="ECO:0000256" key="8">
    <source>
        <dbReference type="ARBA" id="ARBA00022801"/>
    </source>
</evidence>
<dbReference type="EMBL" id="SLZU01000004">
    <property type="protein sequence ID" value="TCS65228.1"/>
    <property type="molecule type" value="Genomic_DNA"/>
</dbReference>
<keyword evidence="6" id="KW-0328">Glycosyltransferase</keyword>
<sequence>MSDSGKGRGRLVADRRYPKSRATAKAAKKPVRAKAKPKKTARKRAPARKRNPIAAFIIGIFAWSWRLIWRLTSRVALVVVLILALSVGYFYTKLPDITALLDGRARGSVTLLDRNGEVFAWRGDQFGGVVTASSVSPHLKNAVVATEDKRFYWHPGIDPIGIASAIRINLREGRGPLSGHGGSTLSQQTAKLLCLGVEYDPTQWKDEAEYVQDCRRGSLSRKLKEALYALAMEVKFTKDEILSIYLNRAYLGGGAYGAEAAAQRYFGKPASALNPAEAAMIAGLLTAPTTLSPTNNLERSQNRANVVIGLMEAQDYLTDAEASNARANPARLSEAAEAKAGGYFADWVMDSGPEFFTRKTSEDVIIGTTLDQRLQEAAEQAMISVFENKVRAGSKAQAAIVVMSSDGAVRAMVGGRKTRVTGAFNRATQARRQVGSAFKPFVFATALELGYSPYDTVVDEPLTLNVPGSGSWSPQNYTKTFKGRVTLIEALEDSLNIPAVKISESVGRDLVIRVAEDFGFGNDISDTPAMALGTSESTLLEMTGAYAGILNGGSSVTPYGLVELHLRGDDDPLMDITGGIGERVIRKEAAGQLIFMMEKVVSEGTGRRARLEGRQAAGKTGTTQAARDAWFVGFTADYVAGVWMGYDDNTPLTGVTGGGLPAEIWRETMERVHAGLPARPLPMVVPEPPRRAPAPAPQPAPQPQPQRRKQTVLQQLLNDLLGGN</sequence>
<evidence type="ECO:0000256" key="12">
    <source>
        <dbReference type="SAM" id="MobiDB-lite"/>
    </source>
</evidence>
<dbReference type="UniPathway" id="UPA00219"/>